<dbReference type="Pfam" id="PF00565">
    <property type="entry name" value="SNase"/>
    <property type="match status" value="1"/>
</dbReference>
<gene>
    <name evidence="2" type="ORF">EAT49_09280</name>
</gene>
<name>A0A3N2R5X8_9RHOB</name>
<comment type="caution">
    <text evidence="2">The sequence shown here is derived from an EMBL/GenBank/DDBJ whole genome shotgun (WGS) entry which is preliminary data.</text>
</comment>
<dbReference type="Proteomes" id="UP000268016">
    <property type="component" value="Unassembled WGS sequence"/>
</dbReference>
<dbReference type="SUPFAM" id="SSF50199">
    <property type="entry name" value="Staphylococcal nuclease"/>
    <property type="match status" value="1"/>
</dbReference>
<organism evidence="2 3">
    <name type="scientific">Histidinibacterium lentulum</name>
    <dbReference type="NCBI Taxonomy" id="2480588"/>
    <lineage>
        <taxon>Bacteria</taxon>
        <taxon>Pseudomonadati</taxon>
        <taxon>Pseudomonadota</taxon>
        <taxon>Alphaproteobacteria</taxon>
        <taxon>Rhodobacterales</taxon>
        <taxon>Paracoccaceae</taxon>
        <taxon>Histidinibacterium</taxon>
    </lineage>
</organism>
<dbReference type="AlphaFoldDB" id="A0A3N2R5X8"/>
<dbReference type="Gene3D" id="2.40.50.90">
    <property type="match status" value="1"/>
</dbReference>
<dbReference type="EMBL" id="RDRB01000004">
    <property type="protein sequence ID" value="ROU02803.1"/>
    <property type="molecule type" value="Genomic_DNA"/>
</dbReference>
<dbReference type="InterPro" id="IPR016071">
    <property type="entry name" value="Staphylococal_nuclease_OB-fold"/>
</dbReference>
<proteinExistence type="predicted"/>
<dbReference type="OrthoDB" id="9805504at2"/>
<evidence type="ECO:0000313" key="3">
    <source>
        <dbReference type="Proteomes" id="UP000268016"/>
    </source>
</evidence>
<reference evidence="2 3" key="1">
    <citation type="submission" date="2018-10" db="EMBL/GenBank/DDBJ databases">
        <title>Histidinibacterium lentulum gen. nov., sp. nov., a marine bacterium from the culture broth of Picochlorum sp. 122.</title>
        <authorList>
            <person name="Wang G."/>
        </authorList>
    </citation>
    <scope>NUCLEOTIDE SEQUENCE [LARGE SCALE GENOMIC DNA]</scope>
    <source>
        <strain evidence="2 3">B17</strain>
    </source>
</reference>
<keyword evidence="3" id="KW-1185">Reference proteome</keyword>
<accession>A0A3N2R5X8</accession>
<sequence length="108" mass="12210">MNHPHGRKAKSALIALCRGQRITAEFTGLDVHGRTVARCHLPDGRDLSAEMVKLGLALDWPKHSGGAYRDLEPPDARKKLWLADARQKGRMDVWERFEASARERAARR</sequence>
<feature type="domain" description="TNase-like" evidence="1">
    <location>
        <begin position="3"/>
        <end position="58"/>
    </location>
</feature>
<dbReference type="InterPro" id="IPR035437">
    <property type="entry name" value="SNase_OB-fold_sf"/>
</dbReference>
<evidence type="ECO:0000259" key="1">
    <source>
        <dbReference type="Pfam" id="PF00565"/>
    </source>
</evidence>
<protein>
    <submittedName>
        <fullName evidence="2">Nuclease</fullName>
    </submittedName>
</protein>
<evidence type="ECO:0000313" key="2">
    <source>
        <dbReference type="EMBL" id="ROU02803.1"/>
    </source>
</evidence>